<keyword evidence="3" id="KW-1185">Reference proteome</keyword>
<organism evidence="2 3">
    <name type="scientific">Triparma verrucosa</name>
    <dbReference type="NCBI Taxonomy" id="1606542"/>
    <lineage>
        <taxon>Eukaryota</taxon>
        <taxon>Sar</taxon>
        <taxon>Stramenopiles</taxon>
        <taxon>Ochrophyta</taxon>
        <taxon>Bolidophyceae</taxon>
        <taxon>Parmales</taxon>
        <taxon>Triparmaceae</taxon>
        <taxon>Triparma</taxon>
    </lineage>
</organism>
<evidence type="ECO:0000313" key="3">
    <source>
        <dbReference type="Proteomes" id="UP001165160"/>
    </source>
</evidence>
<proteinExistence type="predicted"/>
<feature type="compositionally biased region" description="Low complexity" evidence="1">
    <location>
        <begin position="40"/>
        <end position="49"/>
    </location>
</feature>
<comment type="caution">
    <text evidence="2">The sequence shown here is derived from an EMBL/GenBank/DDBJ whole genome shotgun (WGS) entry which is preliminary data.</text>
</comment>
<dbReference type="EMBL" id="BRXX01000345">
    <property type="protein sequence ID" value="GMI06310.1"/>
    <property type="molecule type" value="Genomic_DNA"/>
</dbReference>
<feature type="compositionally biased region" description="Basic and acidic residues" evidence="1">
    <location>
        <begin position="7"/>
        <end position="28"/>
    </location>
</feature>
<protein>
    <submittedName>
        <fullName evidence="2">Uncharacterized protein</fullName>
    </submittedName>
</protein>
<reference evidence="3" key="1">
    <citation type="journal article" date="2023" name="Commun. Biol.">
        <title>Genome analysis of Parmales, the sister group of diatoms, reveals the evolutionary specialization of diatoms from phago-mixotrophs to photoautotrophs.</title>
        <authorList>
            <person name="Ban H."/>
            <person name="Sato S."/>
            <person name="Yoshikawa S."/>
            <person name="Yamada K."/>
            <person name="Nakamura Y."/>
            <person name="Ichinomiya M."/>
            <person name="Sato N."/>
            <person name="Blanc-Mathieu R."/>
            <person name="Endo H."/>
            <person name="Kuwata A."/>
            <person name="Ogata H."/>
        </authorList>
    </citation>
    <scope>NUCLEOTIDE SEQUENCE [LARGE SCALE GENOMIC DNA]</scope>
    <source>
        <strain evidence="3">NIES 3699</strain>
    </source>
</reference>
<accession>A0A9W7F7L6</accession>
<feature type="region of interest" description="Disordered" evidence="1">
    <location>
        <begin position="83"/>
        <end position="103"/>
    </location>
</feature>
<feature type="region of interest" description="Disordered" evidence="1">
    <location>
        <begin position="1"/>
        <end position="49"/>
    </location>
</feature>
<name>A0A9W7F7L6_9STRA</name>
<evidence type="ECO:0000313" key="2">
    <source>
        <dbReference type="EMBL" id="GMI06310.1"/>
    </source>
</evidence>
<evidence type="ECO:0000256" key="1">
    <source>
        <dbReference type="SAM" id="MobiDB-lite"/>
    </source>
</evidence>
<dbReference type="Proteomes" id="UP001165160">
    <property type="component" value="Unassembled WGS sequence"/>
</dbReference>
<gene>
    <name evidence="2" type="ORF">TrVE_jg7682</name>
</gene>
<feature type="compositionally biased region" description="Basic and acidic residues" evidence="1">
    <location>
        <begin position="83"/>
        <end position="93"/>
    </location>
</feature>
<dbReference type="AlphaFoldDB" id="A0A9W7F7L6"/>
<sequence>MSKRAANHNDHCDGSLERTRGVEEKGDGAENGSEPPHPPSSEAVSSQSSRQLMALLFERLDQKNVDYVENVNIVLIGLLHKEDERETKEENSESARCYLLQTP</sequence>